<protein>
    <submittedName>
        <fullName evidence="1">Uncharacterized protein</fullName>
    </submittedName>
</protein>
<dbReference type="Proteomes" id="UP000813427">
    <property type="component" value="Unassembled WGS sequence"/>
</dbReference>
<dbReference type="EMBL" id="JAGPXF010000005">
    <property type="protein sequence ID" value="KAH7241209.1"/>
    <property type="molecule type" value="Genomic_DNA"/>
</dbReference>
<reference evidence="1" key="1">
    <citation type="journal article" date="2021" name="Nat. Commun.">
        <title>Genetic determinants of endophytism in the Arabidopsis root mycobiome.</title>
        <authorList>
            <person name="Mesny F."/>
            <person name="Miyauchi S."/>
            <person name="Thiergart T."/>
            <person name="Pickel B."/>
            <person name="Atanasova L."/>
            <person name="Karlsson M."/>
            <person name="Huettel B."/>
            <person name="Barry K.W."/>
            <person name="Haridas S."/>
            <person name="Chen C."/>
            <person name="Bauer D."/>
            <person name="Andreopoulos W."/>
            <person name="Pangilinan J."/>
            <person name="LaButti K."/>
            <person name="Riley R."/>
            <person name="Lipzen A."/>
            <person name="Clum A."/>
            <person name="Drula E."/>
            <person name="Henrissat B."/>
            <person name="Kohler A."/>
            <person name="Grigoriev I.V."/>
            <person name="Martin F.M."/>
            <person name="Hacquard S."/>
        </authorList>
    </citation>
    <scope>NUCLEOTIDE SEQUENCE</scope>
    <source>
        <strain evidence="1">MPI-SDFR-AT-0068</strain>
    </source>
</reference>
<feature type="non-terminal residue" evidence="1">
    <location>
        <position position="147"/>
    </location>
</feature>
<feature type="non-terminal residue" evidence="1">
    <location>
        <position position="1"/>
    </location>
</feature>
<evidence type="ECO:0000313" key="2">
    <source>
        <dbReference type="Proteomes" id="UP000813427"/>
    </source>
</evidence>
<proteinExistence type="predicted"/>
<name>A0A8K0RSB6_9HYPO</name>
<dbReference type="AlphaFoldDB" id="A0A8K0RSB6"/>
<comment type="caution">
    <text evidence="1">The sequence shown here is derived from an EMBL/GenBank/DDBJ whole genome shotgun (WGS) entry which is preliminary data.</text>
</comment>
<evidence type="ECO:0000313" key="1">
    <source>
        <dbReference type="EMBL" id="KAH7241209.1"/>
    </source>
</evidence>
<dbReference type="OrthoDB" id="4779100at2759"/>
<keyword evidence="2" id="KW-1185">Reference proteome</keyword>
<gene>
    <name evidence="1" type="ORF">BKA59DRAFT_367634</name>
</gene>
<organism evidence="1 2">
    <name type="scientific">Fusarium tricinctum</name>
    <dbReference type="NCBI Taxonomy" id="61284"/>
    <lineage>
        <taxon>Eukaryota</taxon>
        <taxon>Fungi</taxon>
        <taxon>Dikarya</taxon>
        <taxon>Ascomycota</taxon>
        <taxon>Pezizomycotina</taxon>
        <taxon>Sordariomycetes</taxon>
        <taxon>Hypocreomycetidae</taxon>
        <taxon>Hypocreales</taxon>
        <taxon>Nectriaceae</taxon>
        <taxon>Fusarium</taxon>
        <taxon>Fusarium tricinctum species complex</taxon>
    </lineage>
</organism>
<accession>A0A8K0RSB6</accession>
<sequence length="147" mass="16749">PVANGHGSMTDGAIYELTVKKSIDPHIIEMSNPTMRLIKKRPNNTDIVRRAFTSVITDSSVSTILHDVTMMSFKMGKRAYEMAQMNASMGRYVIMSFGAGRFQEINEMMLDKFSYIAIDPNIDINRIKRNRNVKRIIPYDANRSLSK</sequence>